<accession>A0A8B8A800</accession>
<proteinExistence type="inferred from homology"/>
<dbReference type="OrthoDB" id="10072287at2759"/>
<feature type="region of interest" description="Disordered" evidence="3">
    <location>
        <begin position="70"/>
        <end position="121"/>
    </location>
</feature>
<dbReference type="InterPro" id="IPR046371">
    <property type="entry name" value="Bcl-2_BH1-3"/>
</dbReference>
<keyword evidence="5" id="KW-1185">Reference proteome</keyword>
<evidence type="ECO:0000313" key="7">
    <source>
        <dbReference type="RefSeq" id="XP_022112193.1"/>
    </source>
</evidence>
<dbReference type="PANTHER" id="PTHR15758:SF2">
    <property type="entry name" value="BCL-2-LIKE PROTEIN 13"/>
    <property type="match status" value="1"/>
</dbReference>
<feature type="region of interest" description="Disordered" evidence="3">
    <location>
        <begin position="1"/>
        <end position="30"/>
    </location>
</feature>
<dbReference type="SUPFAM" id="SSF56854">
    <property type="entry name" value="Bcl-2 inhibitors of programmed cell death"/>
    <property type="match status" value="1"/>
</dbReference>
<sequence>MSSPPKKFEHRLSLKDGLQGDSVDSGSSTPQGFLYETKFVVLNYLGLVPPDLDPGYSEFDIHYESSASATPFSVSDDDRSSASSGSRRSSDLLTVNTKARARRSPKISPQSSASSSHPSPAVVNSSASVFAGFSAPQPIPSAAQLPLAPSSDSITVTTTQQIHSRSFVAVSRTVVHQGESFDSDLCTDSCMDGEDDSSQSQPLSEGSEEDRSGECPVIKIDDDSTGDSWELQQRHRQELVEPLQEEVRQAMAKLQDEFKQVVAAGDASAPILPSAICPFSREALVAERIAQIGDKIMQQRGDELEKTMRMLLGSQSDNNLTYSLFKSLLKQMMKSTAPGWYHLALMLKFTQHMALGLVNRGGQGFGSLTNFAVRYIEENLAQTIIDQGGWDAMTNINLEDINTEILTELSSGTASPIPLSSQESHASQSQEPMSPDAGTPVDSPNWHTDQQAHFTSSGEEGLNQLIAPPPSTSPGEITHRSRSESRPEDLASLFKGEASDPPLSHSVSSPTNLGDRHGSPVEGLGGTCSAPVLFTFDGSAADESQVSMMDVDSQPLTSSGECLTDVRGGGSDKSKQDSDGEQKTGIGKVAAAVKGALFGTGKN</sequence>
<dbReference type="PROSITE" id="PS50062">
    <property type="entry name" value="BCL2_FAMILY"/>
    <property type="match status" value="1"/>
</dbReference>
<feature type="compositionally biased region" description="Basic and acidic residues" evidence="3">
    <location>
        <begin position="477"/>
        <end position="489"/>
    </location>
</feature>
<name>A0A8B8A800_ACAPL</name>
<feature type="compositionally biased region" description="Low complexity" evidence="3">
    <location>
        <begin position="106"/>
        <end position="121"/>
    </location>
</feature>
<dbReference type="Proteomes" id="UP000694845">
    <property type="component" value="Unplaced"/>
</dbReference>
<dbReference type="GeneID" id="110991228"/>
<feature type="domain" description="Bcl-2 Bcl-2 homology region 1-3" evidence="4">
    <location>
        <begin position="290"/>
        <end position="390"/>
    </location>
</feature>
<feature type="compositionally biased region" description="Basic and acidic residues" evidence="3">
    <location>
        <begin position="1"/>
        <end position="14"/>
    </location>
</feature>
<dbReference type="InterPro" id="IPR002475">
    <property type="entry name" value="Bcl2-like"/>
</dbReference>
<dbReference type="RefSeq" id="XP_022112194.1">
    <property type="nucleotide sequence ID" value="XM_022256502.1"/>
</dbReference>
<evidence type="ECO:0000256" key="3">
    <source>
        <dbReference type="SAM" id="MobiDB-lite"/>
    </source>
</evidence>
<dbReference type="RefSeq" id="XP_022112191.1">
    <property type="nucleotide sequence ID" value="XM_022256499.1"/>
</dbReference>
<protein>
    <submittedName>
        <fullName evidence="6 7">Uncharacterized protein LOC110991228</fullName>
    </submittedName>
</protein>
<dbReference type="Gene3D" id="1.10.437.10">
    <property type="entry name" value="Blc2-like"/>
    <property type="match status" value="1"/>
</dbReference>
<dbReference type="RefSeq" id="XP_022112195.1">
    <property type="nucleotide sequence ID" value="XM_022256503.1"/>
</dbReference>
<dbReference type="AlphaFoldDB" id="A0A8B8A800"/>
<evidence type="ECO:0000259" key="4">
    <source>
        <dbReference type="Pfam" id="PF00452"/>
    </source>
</evidence>
<gene>
    <name evidence="6 7 8 9" type="primary">LOC110991228</name>
</gene>
<feature type="compositionally biased region" description="Basic and acidic residues" evidence="3">
    <location>
        <begin position="570"/>
        <end position="582"/>
    </location>
</feature>
<feature type="region of interest" description="Disordered" evidence="3">
    <location>
        <begin position="550"/>
        <end position="586"/>
    </location>
</feature>
<feature type="region of interest" description="Disordered" evidence="3">
    <location>
        <begin position="412"/>
        <end position="524"/>
    </location>
</feature>
<dbReference type="RefSeq" id="XP_022112193.1">
    <property type="nucleotide sequence ID" value="XM_022256501.1"/>
</dbReference>
<dbReference type="InterPro" id="IPR042398">
    <property type="entry name" value="BCL2L13"/>
</dbReference>
<evidence type="ECO:0000313" key="6">
    <source>
        <dbReference type="RefSeq" id="XP_022112191.1"/>
    </source>
</evidence>
<keyword evidence="2" id="KW-0053">Apoptosis</keyword>
<dbReference type="GO" id="GO:0016020">
    <property type="term" value="C:membrane"/>
    <property type="evidence" value="ECO:0007669"/>
    <property type="project" value="TreeGrafter"/>
</dbReference>
<organism evidence="5 6">
    <name type="scientific">Acanthaster planci</name>
    <name type="common">Crown-of-thorns starfish</name>
    <dbReference type="NCBI Taxonomy" id="133434"/>
    <lineage>
        <taxon>Eukaryota</taxon>
        <taxon>Metazoa</taxon>
        <taxon>Echinodermata</taxon>
        <taxon>Eleutherozoa</taxon>
        <taxon>Asterozoa</taxon>
        <taxon>Asteroidea</taxon>
        <taxon>Valvatacea</taxon>
        <taxon>Valvatida</taxon>
        <taxon>Acanthasteridae</taxon>
        <taxon>Acanthaster</taxon>
    </lineage>
</organism>
<dbReference type="Pfam" id="PF00452">
    <property type="entry name" value="Bcl-2"/>
    <property type="match status" value="1"/>
</dbReference>
<dbReference type="OMA" id="WELRRRQ"/>
<feature type="compositionally biased region" description="Polar residues" evidence="3">
    <location>
        <begin position="445"/>
        <end position="458"/>
    </location>
</feature>
<feature type="region of interest" description="Disordered" evidence="3">
    <location>
        <begin position="186"/>
        <end position="226"/>
    </location>
</feature>
<evidence type="ECO:0000313" key="8">
    <source>
        <dbReference type="RefSeq" id="XP_022112194.1"/>
    </source>
</evidence>
<dbReference type="InterPro" id="IPR036834">
    <property type="entry name" value="Bcl-2-like_sf"/>
</dbReference>
<dbReference type="GO" id="GO:0006915">
    <property type="term" value="P:apoptotic process"/>
    <property type="evidence" value="ECO:0007669"/>
    <property type="project" value="UniProtKB-KW"/>
</dbReference>
<evidence type="ECO:0000256" key="2">
    <source>
        <dbReference type="ARBA" id="ARBA00022703"/>
    </source>
</evidence>
<evidence type="ECO:0000256" key="1">
    <source>
        <dbReference type="ARBA" id="ARBA00009458"/>
    </source>
</evidence>
<dbReference type="GO" id="GO:0005739">
    <property type="term" value="C:mitochondrion"/>
    <property type="evidence" value="ECO:0007669"/>
    <property type="project" value="TreeGrafter"/>
</dbReference>
<dbReference type="GO" id="GO:0042981">
    <property type="term" value="P:regulation of apoptotic process"/>
    <property type="evidence" value="ECO:0007669"/>
    <property type="project" value="InterPro"/>
</dbReference>
<comment type="similarity">
    <text evidence="1">Belongs to the Bcl-2 family.</text>
</comment>
<dbReference type="KEGG" id="aplc:110991228"/>
<dbReference type="PANTHER" id="PTHR15758">
    <property type="entry name" value="BCL-2-LIKE PROTEIN 13"/>
    <property type="match status" value="1"/>
</dbReference>
<feature type="compositionally biased region" description="Low complexity" evidence="3">
    <location>
        <begin position="420"/>
        <end position="431"/>
    </location>
</feature>
<reference evidence="6 7" key="1">
    <citation type="submission" date="2025-04" db="UniProtKB">
        <authorList>
            <consortium name="RefSeq"/>
        </authorList>
    </citation>
    <scope>IDENTIFICATION</scope>
</reference>
<evidence type="ECO:0000313" key="9">
    <source>
        <dbReference type="RefSeq" id="XP_022112195.1"/>
    </source>
</evidence>
<evidence type="ECO:0000313" key="5">
    <source>
        <dbReference type="Proteomes" id="UP000694845"/>
    </source>
</evidence>